<evidence type="ECO:0000313" key="1">
    <source>
        <dbReference type="EMBL" id="KDS44876.1"/>
    </source>
</evidence>
<dbReference type="AlphaFoldDB" id="A0A069S4D7"/>
<proteinExistence type="predicted"/>
<protein>
    <submittedName>
        <fullName evidence="1">Uncharacterized protein</fullName>
    </submittedName>
</protein>
<gene>
    <name evidence="1" type="ORF">M099_4189</name>
</gene>
<sequence>MEKPMVKGTLFRCGVWHMEEIKGNPKSQEAYKTSKQV</sequence>
<comment type="caution">
    <text evidence="1">The sequence shown here is derived from an EMBL/GenBank/DDBJ whole genome shotgun (WGS) entry which is preliminary data.</text>
</comment>
<dbReference type="Proteomes" id="UP000027661">
    <property type="component" value="Unassembled WGS sequence"/>
</dbReference>
<accession>A0A069S4D7</accession>
<reference evidence="1 2" key="1">
    <citation type="submission" date="2014-04" db="EMBL/GenBank/DDBJ databases">
        <authorList>
            <person name="Sears C."/>
            <person name="Carroll K."/>
            <person name="Sack B.R."/>
            <person name="Qadri F."/>
            <person name="Myers L.L."/>
            <person name="Chung G.-T."/>
            <person name="Escheverria P."/>
            <person name="Fraser C.M."/>
            <person name="Sadzewicz L."/>
            <person name="Shefchek K.A."/>
            <person name="Tallon L."/>
            <person name="Das S.P."/>
            <person name="Daugherty S."/>
            <person name="Mongodin E.F."/>
        </authorList>
    </citation>
    <scope>NUCLEOTIDE SEQUENCE [LARGE SCALE GENOMIC DNA]</scope>
    <source>
        <strain evidence="1 2">3975 RP4</strain>
    </source>
</reference>
<organism evidence="1 2">
    <name type="scientific">Phocaeicola vulgatus str. 3975 RP4</name>
    <dbReference type="NCBI Taxonomy" id="1339352"/>
    <lineage>
        <taxon>Bacteria</taxon>
        <taxon>Pseudomonadati</taxon>
        <taxon>Bacteroidota</taxon>
        <taxon>Bacteroidia</taxon>
        <taxon>Bacteroidales</taxon>
        <taxon>Bacteroidaceae</taxon>
        <taxon>Phocaeicola</taxon>
    </lineage>
</organism>
<name>A0A069S4D7_PHOVU</name>
<dbReference type="PATRIC" id="fig|1339352.3.peg.3930"/>
<dbReference type="EMBL" id="JNHM01000152">
    <property type="protein sequence ID" value="KDS44876.1"/>
    <property type="molecule type" value="Genomic_DNA"/>
</dbReference>
<evidence type="ECO:0000313" key="2">
    <source>
        <dbReference type="Proteomes" id="UP000027661"/>
    </source>
</evidence>